<protein>
    <submittedName>
        <fullName evidence="3">Uncharacterized protein</fullName>
    </submittedName>
</protein>
<evidence type="ECO:0000313" key="3">
    <source>
        <dbReference type="EMBL" id="CAD2213001.1"/>
    </source>
</evidence>
<proteinExistence type="predicted"/>
<dbReference type="AlphaFoldDB" id="A0A7G2C1B7"/>
<evidence type="ECO:0000313" key="4">
    <source>
        <dbReference type="Proteomes" id="UP000515908"/>
    </source>
</evidence>
<evidence type="ECO:0000256" key="1">
    <source>
        <dbReference type="SAM" id="Coils"/>
    </source>
</evidence>
<dbReference type="EMBL" id="LR877145">
    <property type="protein sequence ID" value="CAD2213001.1"/>
    <property type="molecule type" value="Genomic_DNA"/>
</dbReference>
<feature type="region of interest" description="Disordered" evidence="2">
    <location>
        <begin position="41"/>
        <end position="107"/>
    </location>
</feature>
<reference evidence="3 4" key="1">
    <citation type="submission" date="2020-08" db="EMBL/GenBank/DDBJ databases">
        <authorList>
            <person name="Newling K."/>
            <person name="Davey J."/>
            <person name="Forrester S."/>
        </authorList>
    </citation>
    <scope>NUCLEOTIDE SEQUENCE [LARGE SCALE GENOMIC DNA]</scope>
    <source>
        <strain evidence="4">Crithidia deanei Carvalho (ATCC PRA-265)</strain>
    </source>
</reference>
<keyword evidence="1" id="KW-0175">Coiled coil</keyword>
<dbReference type="VEuPathDB" id="TriTrypDB:ADEAN_000043700"/>
<organism evidence="3 4">
    <name type="scientific">Angomonas deanei</name>
    <dbReference type="NCBI Taxonomy" id="59799"/>
    <lineage>
        <taxon>Eukaryota</taxon>
        <taxon>Discoba</taxon>
        <taxon>Euglenozoa</taxon>
        <taxon>Kinetoplastea</taxon>
        <taxon>Metakinetoplastina</taxon>
        <taxon>Trypanosomatida</taxon>
        <taxon>Trypanosomatidae</taxon>
        <taxon>Strigomonadinae</taxon>
        <taxon>Angomonas</taxon>
    </lineage>
</organism>
<feature type="compositionally biased region" description="Polar residues" evidence="2">
    <location>
        <begin position="55"/>
        <end position="64"/>
    </location>
</feature>
<sequence>MCEAQEETLESVKGERDFYKDRLEQMKTRLSALKARMEPVLAQSKSTDTPHHSAINDSCETRSVQVDEEGEDPAAAEAIPNEHADPAASGEVKPKKDRSGFFGWRKA</sequence>
<dbReference type="Proteomes" id="UP000515908">
    <property type="component" value="Chromosome 01"/>
</dbReference>
<gene>
    <name evidence="3" type="ORF">ADEAN_000043700</name>
</gene>
<keyword evidence="4" id="KW-1185">Reference proteome</keyword>
<accession>A0A7G2C1B7</accession>
<feature type="coiled-coil region" evidence="1">
    <location>
        <begin position="2"/>
        <end position="36"/>
    </location>
</feature>
<evidence type="ECO:0000256" key="2">
    <source>
        <dbReference type="SAM" id="MobiDB-lite"/>
    </source>
</evidence>
<name>A0A7G2C1B7_9TRYP</name>